<name>A0A5P1FKT3_ASPOF</name>
<dbReference type="EMBL" id="CM007382">
    <property type="protein sequence ID" value="ONK78742.1"/>
    <property type="molecule type" value="Genomic_DNA"/>
</dbReference>
<dbReference type="Gramene" id="ONK78742">
    <property type="protein sequence ID" value="ONK78742"/>
    <property type="gene ID" value="A4U43_C02F21950"/>
</dbReference>
<reference evidence="3" key="1">
    <citation type="journal article" date="2017" name="Nat. Commun.">
        <title>The asparagus genome sheds light on the origin and evolution of a young Y chromosome.</title>
        <authorList>
            <person name="Harkess A."/>
            <person name="Zhou J."/>
            <person name="Xu C."/>
            <person name="Bowers J.E."/>
            <person name="Van der Hulst R."/>
            <person name="Ayyampalayam S."/>
            <person name="Mercati F."/>
            <person name="Riccardi P."/>
            <person name="McKain M.R."/>
            <person name="Kakrana A."/>
            <person name="Tang H."/>
            <person name="Ray J."/>
            <person name="Groenendijk J."/>
            <person name="Arikit S."/>
            <person name="Mathioni S.M."/>
            <person name="Nakano M."/>
            <person name="Shan H."/>
            <person name="Telgmann-Rauber A."/>
            <person name="Kanno A."/>
            <person name="Yue Z."/>
            <person name="Chen H."/>
            <person name="Li W."/>
            <person name="Chen Y."/>
            <person name="Xu X."/>
            <person name="Zhang Y."/>
            <person name="Luo S."/>
            <person name="Chen H."/>
            <person name="Gao J."/>
            <person name="Mao Z."/>
            <person name="Pires J.C."/>
            <person name="Luo M."/>
            <person name="Kudrna D."/>
            <person name="Wing R.A."/>
            <person name="Meyers B.C."/>
            <person name="Yi K."/>
            <person name="Kong H."/>
            <person name="Lavrijsen P."/>
            <person name="Sunseri F."/>
            <person name="Falavigna A."/>
            <person name="Ye Y."/>
            <person name="Leebens-Mack J.H."/>
            <person name="Chen G."/>
        </authorList>
    </citation>
    <scope>NUCLEOTIDE SEQUENCE [LARGE SCALE GENOMIC DNA]</scope>
    <source>
        <strain evidence="3">cv. DH0086</strain>
    </source>
</reference>
<organism evidence="2 3">
    <name type="scientific">Asparagus officinalis</name>
    <name type="common">Garden asparagus</name>
    <dbReference type="NCBI Taxonomy" id="4686"/>
    <lineage>
        <taxon>Eukaryota</taxon>
        <taxon>Viridiplantae</taxon>
        <taxon>Streptophyta</taxon>
        <taxon>Embryophyta</taxon>
        <taxon>Tracheophyta</taxon>
        <taxon>Spermatophyta</taxon>
        <taxon>Magnoliopsida</taxon>
        <taxon>Liliopsida</taxon>
        <taxon>Asparagales</taxon>
        <taxon>Asparagaceae</taxon>
        <taxon>Asparagoideae</taxon>
        <taxon>Asparagus</taxon>
    </lineage>
</organism>
<gene>
    <name evidence="2" type="ORF">A4U43_C02F21950</name>
</gene>
<feature type="compositionally biased region" description="Polar residues" evidence="1">
    <location>
        <begin position="221"/>
        <end position="231"/>
    </location>
</feature>
<feature type="compositionally biased region" description="Basic and acidic residues" evidence="1">
    <location>
        <begin position="199"/>
        <end position="208"/>
    </location>
</feature>
<feature type="region of interest" description="Disordered" evidence="1">
    <location>
        <begin position="112"/>
        <end position="236"/>
    </location>
</feature>
<protein>
    <submittedName>
        <fullName evidence="2">Uncharacterized protein</fullName>
    </submittedName>
</protein>
<dbReference type="OMA" id="MELMSPF"/>
<dbReference type="Proteomes" id="UP000243459">
    <property type="component" value="Chromosome 2"/>
</dbReference>
<evidence type="ECO:0000313" key="2">
    <source>
        <dbReference type="EMBL" id="ONK78742.1"/>
    </source>
</evidence>
<feature type="region of interest" description="Disordered" evidence="1">
    <location>
        <begin position="35"/>
        <end position="72"/>
    </location>
</feature>
<feature type="compositionally biased region" description="Gly residues" evidence="1">
    <location>
        <begin position="62"/>
        <end position="71"/>
    </location>
</feature>
<sequence length="259" mass="27284">MKRRRFEEGRAFVAERAGESGREWRMTAVVVGAERCGGGGQAVGGGGGEEGGRGGGRRRGGGRAAGGGVGAGFRLNDGFVEREAGSRREGEARRREEGILGIPVFEEEERGWSLGSCGSGGGGFGRRPCLRGTSQGRPLATSEQRTRGGDSVGGRLGLPFPLDPLSSSSSGRRRSSPPPAARCGAAEILPSHRRRRRHGGPERARIDPMGHSSHSMELMSPFTTSRSSGAQGYTAARSPRVDRLGFIITRSFRPLTASP</sequence>
<proteinExistence type="predicted"/>
<evidence type="ECO:0000313" key="3">
    <source>
        <dbReference type="Proteomes" id="UP000243459"/>
    </source>
</evidence>
<dbReference type="AlphaFoldDB" id="A0A5P1FKT3"/>
<feature type="compositionally biased region" description="Low complexity" evidence="1">
    <location>
        <begin position="157"/>
        <end position="170"/>
    </location>
</feature>
<feature type="compositionally biased region" description="Gly residues" evidence="1">
    <location>
        <begin position="35"/>
        <end position="49"/>
    </location>
</feature>
<accession>A0A5P1FKT3</accession>
<evidence type="ECO:0000256" key="1">
    <source>
        <dbReference type="SAM" id="MobiDB-lite"/>
    </source>
</evidence>
<keyword evidence="3" id="KW-1185">Reference proteome</keyword>